<organism evidence="1 2">
    <name type="scientific">Phytophthora nicotianae P1569</name>
    <dbReference type="NCBI Taxonomy" id="1317065"/>
    <lineage>
        <taxon>Eukaryota</taxon>
        <taxon>Sar</taxon>
        <taxon>Stramenopiles</taxon>
        <taxon>Oomycota</taxon>
        <taxon>Peronosporomycetes</taxon>
        <taxon>Peronosporales</taxon>
        <taxon>Peronosporaceae</taxon>
        <taxon>Phytophthora</taxon>
    </lineage>
</organism>
<gene>
    <name evidence="1" type="ORF">F443_08447</name>
</gene>
<protein>
    <submittedName>
        <fullName evidence="1">Uncharacterized protein</fullName>
    </submittedName>
</protein>
<accession>V9F874</accession>
<keyword evidence="2" id="KW-1185">Reference proteome</keyword>
<evidence type="ECO:0000313" key="1">
    <source>
        <dbReference type="EMBL" id="ETI47291.1"/>
    </source>
</evidence>
<dbReference type="AlphaFoldDB" id="V9F874"/>
<reference evidence="1 2" key="1">
    <citation type="submission" date="2013-11" db="EMBL/GenBank/DDBJ databases">
        <title>The Genome Sequence of Phytophthora parasitica P1569.</title>
        <authorList>
            <consortium name="The Broad Institute Genomics Platform"/>
            <person name="Russ C."/>
            <person name="Tyler B."/>
            <person name="Panabieres F."/>
            <person name="Shan W."/>
            <person name="Tripathy S."/>
            <person name="Grunwald N."/>
            <person name="Machado M."/>
            <person name="Johnson C.S."/>
            <person name="Arredondo F."/>
            <person name="Hong C."/>
            <person name="Coffey M."/>
            <person name="Young S.K."/>
            <person name="Zeng Q."/>
            <person name="Gargeya S."/>
            <person name="Fitzgerald M."/>
            <person name="Abouelleil A."/>
            <person name="Alvarado L."/>
            <person name="Chapman S.B."/>
            <person name="Gainer-Dewar J."/>
            <person name="Goldberg J."/>
            <person name="Griggs A."/>
            <person name="Gujja S."/>
            <person name="Hansen M."/>
            <person name="Howarth C."/>
            <person name="Imamovic A."/>
            <person name="Ireland A."/>
            <person name="Larimer J."/>
            <person name="McCowan C."/>
            <person name="Murphy C."/>
            <person name="Pearson M."/>
            <person name="Poon T.W."/>
            <person name="Priest M."/>
            <person name="Roberts A."/>
            <person name="Saif S."/>
            <person name="Shea T."/>
            <person name="Sykes S."/>
            <person name="Wortman J."/>
            <person name="Nusbaum C."/>
            <person name="Birren B."/>
        </authorList>
    </citation>
    <scope>NUCLEOTIDE SEQUENCE [LARGE SCALE GENOMIC DNA]</scope>
    <source>
        <strain evidence="1 2">P1569</strain>
    </source>
</reference>
<name>V9F874_PHYNI</name>
<dbReference type="Proteomes" id="UP000018721">
    <property type="component" value="Unassembled WGS sequence"/>
</dbReference>
<proteinExistence type="predicted"/>
<comment type="caution">
    <text evidence="1">The sequence shown here is derived from an EMBL/GenBank/DDBJ whole genome shotgun (WGS) entry which is preliminary data.</text>
</comment>
<evidence type="ECO:0000313" key="2">
    <source>
        <dbReference type="Proteomes" id="UP000018721"/>
    </source>
</evidence>
<dbReference type="HOGENOM" id="CLU_3145778_0_0_1"/>
<sequence length="49" mass="5408">MNGSTYVITGIGDHTTQKGKRSVLWSITTTREPLGVELLKSDFHASKMD</sequence>
<dbReference type="EMBL" id="ANIZ01001446">
    <property type="protein sequence ID" value="ETI47291.1"/>
    <property type="molecule type" value="Genomic_DNA"/>
</dbReference>